<keyword evidence="2 4" id="KW-0132">Cell division</keyword>
<evidence type="ECO:0000256" key="1">
    <source>
        <dbReference type="ARBA" id="ARBA00007782"/>
    </source>
</evidence>
<dbReference type="SUPFAM" id="SSF55637">
    <property type="entry name" value="Cell cycle regulatory proteins"/>
    <property type="match status" value="1"/>
</dbReference>
<dbReference type="PRINTS" id="PR00296">
    <property type="entry name" value="CYCLINKINASE"/>
</dbReference>
<organism evidence="5 6">
    <name type="scientific">Sinanodonta woodiana</name>
    <name type="common">Chinese pond mussel</name>
    <name type="synonym">Anodonta woodiana</name>
    <dbReference type="NCBI Taxonomy" id="1069815"/>
    <lineage>
        <taxon>Eukaryota</taxon>
        <taxon>Metazoa</taxon>
        <taxon>Spiralia</taxon>
        <taxon>Lophotrochozoa</taxon>
        <taxon>Mollusca</taxon>
        <taxon>Bivalvia</taxon>
        <taxon>Autobranchia</taxon>
        <taxon>Heteroconchia</taxon>
        <taxon>Palaeoheterodonta</taxon>
        <taxon>Unionida</taxon>
        <taxon>Unionoidea</taxon>
        <taxon>Unionidae</taxon>
        <taxon>Unioninae</taxon>
        <taxon>Sinanodonta</taxon>
    </lineage>
</organism>
<dbReference type="AlphaFoldDB" id="A0ABD3W076"/>
<evidence type="ECO:0000256" key="3">
    <source>
        <dbReference type="ARBA" id="ARBA00023306"/>
    </source>
</evidence>
<keyword evidence="6" id="KW-1185">Reference proteome</keyword>
<comment type="caution">
    <text evidence="5">The sequence shown here is derived from an EMBL/GenBank/DDBJ whole genome shotgun (WGS) entry which is preliminary data.</text>
</comment>
<dbReference type="Proteomes" id="UP001634394">
    <property type="component" value="Unassembled WGS sequence"/>
</dbReference>
<proteinExistence type="inferred from homology"/>
<evidence type="ECO:0000256" key="4">
    <source>
        <dbReference type="RuleBase" id="RU311113"/>
    </source>
</evidence>
<name>A0ABD3W076_SINWO</name>
<protein>
    <recommendedName>
        <fullName evidence="4">Cyclin-dependent kinases regulatory subunit</fullName>
    </recommendedName>
</protein>
<dbReference type="SMART" id="SM01084">
    <property type="entry name" value="CKS"/>
    <property type="match status" value="1"/>
</dbReference>
<dbReference type="FunFam" id="3.30.170.10:FF:000001">
    <property type="entry name" value="Cyclin-dependent kinases regulatory subunit"/>
    <property type="match status" value="1"/>
</dbReference>
<comment type="function">
    <text evidence="4">Binds to the catalytic subunit of the cyclin dependent kinases and is essential for their biological function.</text>
</comment>
<dbReference type="PANTHER" id="PTHR23415">
    <property type="entry name" value="CYCLIN-DEPENDENT KINASES REGULATORY SUBUNIT/60S RIBOSOME SUBUNIT BIOGENESIS PROTEIN NIP7"/>
    <property type="match status" value="1"/>
</dbReference>
<dbReference type="Pfam" id="PF01111">
    <property type="entry name" value="CKS"/>
    <property type="match status" value="1"/>
</dbReference>
<gene>
    <name evidence="5" type="ORF">ACJMK2_044465</name>
</gene>
<evidence type="ECO:0000313" key="5">
    <source>
        <dbReference type="EMBL" id="KAL3867249.1"/>
    </source>
</evidence>
<sequence>MSHKQIYYSDKYTDEKYEYRHVMLPKDIAKLVPKNHLMSEAEWRSIGVQQSQGWIHYMKHDPARSRNDYDVQYMSHNLFLHVLLLQMPHLPTYHEVVVCRSCLK</sequence>
<dbReference type="Gene3D" id="3.30.170.10">
    <property type="entry name" value="Cyclin-dependent kinase, regulatory subunit"/>
    <property type="match status" value="1"/>
</dbReference>
<evidence type="ECO:0000256" key="2">
    <source>
        <dbReference type="ARBA" id="ARBA00022618"/>
    </source>
</evidence>
<keyword evidence="3 4" id="KW-0131">Cell cycle</keyword>
<dbReference type="InterPro" id="IPR000789">
    <property type="entry name" value="Cyclin-dep_kinase_reg-sub"/>
</dbReference>
<dbReference type="PROSITE" id="PS00944">
    <property type="entry name" value="CKS_1"/>
    <property type="match status" value="1"/>
</dbReference>
<dbReference type="InterPro" id="IPR036858">
    <property type="entry name" value="Cyclin-dep_kinase_reg-sub_sf"/>
</dbReference>
<comment type="similarity">
    <text evidence="1 4">Belongs to the CKS family.</text>
</comment>
<dbReference type="GO" id="GO:0051301">
    <property type="term" value="P:cell division"/>
    <property type="evidence" value="ECO:0007669"/>
    <property type="project" value="UniProtKB-UniRule"/>
</dbReference>
<dbReference type="EMBL" id="JBJQND010000009">
    <property type="protein sequence ID" value="KAL3867249.1"/>
    <property type="molecule type" value="Genomic_DNA"/>
</dbReference>
<accession>A0ABD3W076</accession>
<evidence type="ECO:0000313" key="6">
    <source>
        <dbReference type="Proteomes" id="UP001634394"/>
    </source>
</evidence>
<reference evidence="5 6" key="1">
    <citation type="submission" date="2024-11" db="EMBL/GenBank/DDBJ databases">
        <title>Chromosome-level genome assembly of the freshwater bivalve Anodonta woodiana.</title>
        <authorList>
            <person name="Chen X."/>
        </authorList>
    </citation>
    <scope>NUCLEOTIDE SEQUENCE [LARGE SCALE GENOMIC DNA]</scope>
    <source>
        <strain evidence="5">MN2024</strain>
        <tissue evidence="5">Gills</tissue>
    </source>
</reference>